<comment type="catalytic activity">
    <reaction evidence="1">
        <text>Catalyzes the rearrangement of -S-S- bonds in proteins.</text>
        <dbReference type="EC" id="5.3.4.1"/>
    </reaction>
</comment>
<dbReference type="Pfam" id="PF07749">
    <property type="entry name" value="ERp29"/>
    <property type="match status" value="1"/>
</dbReference>
<evidence type="ECO:0000256" key="5">
    <source>
        <dbReference type="ARBA" id="ARBA00022737"/>
    </source>
</evidence>
<name>A0AAV2ZBE3_9STRA</name>
<keyword evidence="13" id="KW-1185">Reference proteome</keyword>
<dbReference type="SUPFAM" id="SSF47933">
    <property type="entry name" value="ERP29 C domain-like"/>
    <property type="match status" value="1"/>
</dbReference>
<dbReference type="FunFam" id="3.40.30.10:FF:000032">
    <property type="entry name" value="Protein disulfide-isomerase A6 homolog"/>
    <property type="match status" value="2"/>
</dbReference>
<dbReference type="Pfam" id="PF00085">
    <property type="entry name" value="Thioredoxin"/>
    <property type="match status" value="2"/>
</dbReference>
<keyword evidence="6" id="KW-1015">Disulfide bond</keyword>
<comment type="similarity">
    <text evidence="2 9">Belongs to the protein disulfide isomerase family.</text>
</comment>
<feature type="domain" description="Thioredoxin" evidence="11">
    <location>
        <begin position="7"/>
        <end position="131"/>
    </location>
</feature>
<protein>
    <recommendedName>
        <fullName evidence="3">protein disulfide-isomerase</fullName>
        <ecNumber evidence="3">5.3.4.1</ecNumber>
    </recommendedName>
</protein>
<dbReference type="AlphaFoldDB" id="A0AAV2ZBE3"/>
<evidence type="ECO:0000256" key="2">
    <source>
        <dbReference type="ARBA" id="ARBA00006347"/>
    </source>
</evidence>
<dbReference type="CDD" id="cd02998">
    <property type="entry name" value="PDI_a_ERp38"/>
    <property type="match status" value="2"/>
</dbReference>
<evidence type="ECO:0000313" key="13">
    <source>
        <dbReference type="Proteomes" id="UP001146120"/>
    </source>
</evidence>
<dbReference type="NCBIfam" id="TIGR01126">
    <property type="entry name" value="pdi_dom"/>
    <property type="match status" value="2"/>
</dbReference>
<evidence type="ECO:0000256" key="10">
    <source>
        <dbReference type="SAM" id="SignalP"/>
    </source>
</evidence>
<dbReference type="SUPFAM" id="SSF52833">
    <property type="entry name" value="Thioredoxin-like"/>
    <property type="match status" value="2"/>
</dbReference>
<dbReference type="PANTHER" id="PTHR45672">
    <property type="entry name" value="PROTEIN DISULFIDE-ISOMERASE C17H9.14C-RELATED"/>
    <property type="match status" value="1"/>
</dbReference>
<reference evidence="12" key="2">
    <citation type="journal article" date="2023" name="Microbiol Resour">
        <title>Decontamination and Annotation of the Draft Genome Sequence of the Oomycete Lagenidium giganteum ARSEF 373.</title>
        <authorList>
            <person name="Morgan W.R."/>
            <person name="Tartar A."/>
        </authorList>
    </citation>
    <scope>NUCLEOTIDE SEQUENCE</scope>
    <source>
        <strain evidence="12">ARSEF 373</strain>
    </source>
</reference>
<dbReference type="Gene3D" id="3.40.30.10">
    <property type="entry name" value="Glutaredoxin"/>
    <property type="match status" value="2"/>
</dbReference>
<feature type="domain" description="Thioredoxin" evidence="11">
    <location>
        <begin position="137"/>
        <end position="278"/>
    </location>
</feature>
<evidence type="ECO:0000256" key="1">
    <source>
        <dbReference type="ARBA" id="ARBA00001182"/>
    </source>
</evidence>
<keyword evidence="4 10" id="KW-0732">Signal</keyword>
<dbReference type="InterPro" id="IPR011679">
    <property type="entry name" value="ERp29_C"/>
</dbReference>
<evidence type="ECO:0000259" key="11">
    <source>
        <dbReference type="PROSITE" id="PS51352"/>
    </source>
</evidence>
<dbReference type="InterPro" id="IPR017937">
    <property type="entry name" value="Thioredoxin_CS"/>
</dbReference>
<keyword evidence="7" id="KW-0413">Isomerase</keyword>
<evidence type="ECO:0000256" key="7">
    <source>
        <dbReference type="ARBA" id="ARBA00023235"/>
    </source>
</evidence>
<dbReference type="InterPro" id="IPR036356">
    <property type="entry name" value="ERp29_C_sf"/>
</dbReference>
<dbReference type="EC" id="5.3.4.1" evidence="3"/>
<dbReference type="CDD" id="cd00238">
    <property type="entry name" value="ERp29c"/>
    <property type="match status" value="1"/>
</dbReference>
<dbReference type="GO" id="GO:0003756">
    <property type="term" value="F:protein disulfide isomerase activity"/>
    <property type="evidence" value="ECO:0007669"/>
    <property type="project" value="UniProtKB-EC"/>
</dbReference>
<gene>
    <name evidence="12" type="ORF">N0F65_006810</name>
</gene>
<dbReference type="PANTHER" id="PTHR45672:SF11">
    <property type="entry name" value="PROTEIN DISULFIDE-ISOMERASE C17H9.14C"/>
    <property type="match status" value="1"/>
</dbReference>
<dbReference type="InterPro" id="IPR013766">
    <property type="entry name" value="Thioredoxin_domain"/>
</dbReference>
<dbReference type="InterPro" id="IPR051063">
    <property type="entry name" value="PDI"/>
</dbReference>
<accession>A0AAV2ZBE3</accession>
<evidence type="ECO:0000256" key="3">
    <source>
        <dbReference type="ARBA" id="ARBA00012723"/>
    </source>
</evidence>
<dbReference type="GO" id="GO:0005783">
    <property type="term" value="C:endoplasmic reticulum"/>
    <property type="evidence" value="ECO:0007669"/>
    <property type="project" value="InterPro"/>
</dbReference>
<evidence type="ECO:0000256" key="9">
    <source>
        <dbReference type="RuleBase" id="RU004208"/>
    </source>
</evidence>
<dbReference type="PROSITE" id="PS51352">
    <property type="entry name" value="THIOREDOXIN_2"/>
    <property type="match status" value="2"/>
</dbReference>
<evidence type="ECO:0000256" key="8">
    <source>
        <dbReference type="ARBA" id="ARBA00023284"/>
    </source>
</evidence>
<dbReference type="PRINTS" id="PR00421">
    <property type="entry name" value="THIOREDOXIN"/>
</dbReference>
<evidence type="ECO:0000313" key="12">
    <source>
        <dbReference type="EMBL" id="DBA03631.1"/>
    </source>
</evidence>
<evidence type="ECO:0000256" key="4">
    <source>
        <dbReference type="ARBA" id="ARBA00022729"/>
    </source>
</evidence>
<reference evidence="12" key="1">
    <citation type="submission" date="2022-11" db="EMBL/GenBank/DDBJ databases">
        <authorList>
            <person name="Morgan W.R."/>
            <person name="Tartar A."/>
        </authorList>
    </citation>
    <scope>NUCLEOTIDE SEQUENCE</scope>
    <source>
        <strain evidence="12">ARSEF 373</strain>
    </source>
</reference>
<dbReference type="InterPro" id="IPR036249">
    <property type="entry name" value="Thioredoxin-like_sf"/>
</dbReference>
<feature type="chain" id="PRO_5043977074" description="protein disulfide-isomerase" evidence="10">
    <location>
        <begin position="22"/>
        <end position="361"/>
    </location>
</feature>
<dbReference type="InterPro" id="IPR005788">
    <property type="entry name" value="PDI_thioredoxin-like_dom"/>
</dbReference>
<comment type="caution">
    <text evidence="12">The sequence shown here is derived from an EMBL/GenBank/DDBJ whole genome shotgun (WGS) entry which is preliminary data.</text>
</comment>
<evidence type="ECO:0000256" key="6">
    <source>
        <dbReference type="ARBA" id="ARBA00023157"/>
    </source>
</evidence>
<keyword evidence="8" id="KW-0676">Redox-active center</keyword>
<keyword evidence="5" id="KW-0677">Repeat</keyword>
<sequence>MAGWRALLAGAVLALGAFVKASEDVVVLTPDNFDKVVDGSKNVFIKFYAPWCGHCKSLAPTWDVVATSFKKEDKVVIAKVDADAHRDLGERFGVSGFPTLKFFPEGSTDPEDYSGGRSEEDLTKYVNEQAGTNVRMVKPPTAVAALGESDFDKEVIQSKKHALVEFYAPWCGHCKQLAPTYEQVAKIFAGEENVLVASVDATAHSALAQRYGVNGYPTIKYFAPGSDDPEDYSEGRAKENFVEFLNEKAGTHRTASGDLKPEAGRVKELDVIISESGEISSGVLEKAETLVEKLEGDDAKHGNLYVKAIKKVIAKGDKYVESEIKRLDGMLKNDNVSAQKKKLFAIRKNILSAFLKEKKEE</sequence>
<dbReference type="EMBL" id="DAKRPA010000017">
    <property type="protein sequence ID" value="DBA03631.1"/>
    <property type="molecule type" value="Genomic_DNA"/>
</dbReference>
<dbReference type="GO" id="GO:0006457">
    <property type="term" value="P:protein folding"/>
    <property type="evidence" value="ECO:0007669"/>
    <property type="project" value="TreeGrafter"/>
</dbReference>
<organism evidence="12 13">
    <name type="scientific">Lagenidium giganteum</name>
    <dbReference type="NCBI Taxonomy" id="4803"/>
    <lineage>
        <taxon>Eukaryota</taxon>
        <taxon>Sar</taxon>
        <taxon>Stramenopiles</taxon>
        <taxon>Oomycota</taxon>
        <taxon>Peronosporomycetes</taxon>
        <taxon>Pythiales</taxon>
        <taxon>Pythiaceae</taxon>
    </lineage>
</organism>
<dbReference type="PROSITE" id="PS00194">
    <property type="entry name" value="THIOREDOXIN_1"/>
    <property type="match status" value="1"/>
</dbReference>
<proteinExistence type="inferred from homology"/>
<dbReference type="Gene3D" id="1.20.1150.12">
    <property type="entry name" value="Endoplasmic reticulum resident protein 29, C-terminal domain"/>
    <property type="match status" value="1"/>
</dbReference>
<dbReference type="Proteomes" id="UP001146120">
    <property type="component" value="Unassembled WGS sequence"/>
</dbReference>
<feature type="signal peptide" evidence="10">
    <location>
        <begin position="1"/>
        <end position="21"/>
    </location>
</feature>